<comment type="caution">
    <text evidence="1">The sequence shown here is derived from an EMBL/GenBank/DDBJ whole genome shotgun (WGS) entry which is preliminary data.</text>
</comment>
<reference evidence="1 2" key="1">
    <citation type="submission" date="2016-09" db="EMBL/GenBank/DDBJ databases">
        <title>Genomic Taxonomy of the Vibrionaceae.</title>
        <authorList>
            <person name="Gonzalez-Castillo A."/>
            <person name="Gomez-Gil B."/>
            <person name="Enciso-Ibarra K."/>
        </authorList>
    </citation>
    <scope>NUCLEOTIDE SEQUENCE [LARGE SCALE GENOMIC DNA]</scope>
    <source>
        <strain evidence="1 2">CAIM 1902</strain>
    </source>
</reference>
<organism evidence="1 2">
    <name type="scientific">Vibrio panuliri</name>
    <dbReference type="NCBI Taxonomy" id="1381081"/>
    <lineage>
        <taxon>Bacteria</taxon>
        <taxon>Pseudomonadati</taxon>
        <taxon>Pseudomonadota</taxon>
        <taxon>Gammaproteobacteria</taxon>
        <taxon>Vibrionales</taxon>
        <taxon>Vibrionaceae</taxon>
        <taxon>Vibrio</taxon>
    </lineage>
</organism>
<accession>A0ABX3FM29</accession>
<evidence type="ECO:0000313" key="1">
    <source>
        <dbReference type="EMBL" id="OLQ94975.1"/>
    </source>
</evidence>
<gene>
    <name evidence="1" type="ORF">BIY20_07485</name>
</gene>
<name>A0ABX3FM29_9VIBR</name>
<keyword evidence="2" id="KW-1185">Reference proteome</keyword>
<evidence type="ECO:0008006" key="3">
    <source>
        <dbReference type="Google" id="ProtNLM"/>
    </source>
</evidence>
<proteinExistence type="predicted"/>
<dbReference type="Proteomes" id="UP000186039">
    <property type="component" value="Unassembled WGS sequence"/>
</dbReference>
<protein>
    <recommendedName>
        <fullName evidence="3">Transposase IS111A/IS1328/IS1533 N-terminal domain-containing protein</fullName>
    </recommendedName>
</protein>
<sequence length="64" mass="7636">MRFYNNQHNYYCGIDLHARLLYVYILVSLDSKVLHKKIDADHDALLELITPYQDNIVIGVEYMY</sequence>
<evidence type="ECO:0000313" key="2">
    <source>
        <dbReference type="Proteomes" id="UP000186039"/>
    </source>
</evidence>
<dbReference type="EMBL" id="MJMH01000110">
    <property type="protein sequence ID" value="OLQ94975.1"/>
    <property type="molecule type" value="Genomic_DNA"/>
</dbReference>